<dbReference type="eggNOG" id="COG3009">
    <property type="taxonomic scope" value="Bacteria"/>
</dbReference>
<organism evidence="2 3">
    <name type="scientific">Oleidesulfovibrio alaskensis (strain ATCC BAA-1058 / DSM 17464 / G20)</name>
    <name type="common">Desulfovibrio alaskensis</name>
    <dbReference type="NCBI Taxonomy" id="207559"/>
    <lineage>
        <taxon>Bacteria</taxon>
        <taxon>Pseudomonadati</taxon>
        <taxon>Thermodesulfobacteriota</taxon>
        <taxon>Desulfovibrionia</taxon>
        <taxon>Desulfovibrionales</taxon>
        <taxon>Desulfovibrionaceae</taxon>
        <taxon>Oleidesulfovibrio</taxon>
    </lineage>
</organism>
<dbReference type="EMBL" id="CP000112">
    <property type="protein sequence ID" value="ABB38779.2"/>
    <property type="molecule type" value="Genomic_DNA"/>
</dbReference>
<dbReference type="Pfam" id="PF03886">
    <property type="entry name" value="ABC_trans_aux"/>
    <property type="match status" value="1"/>
</dbReference>
<reference evidence="2 3" key="1">
    <citation type="journal article" date="2011" name="J. Bacteriol.">
        <title>Complete genome sequence and updated annotation of Desulfovibrio alaskensis G20.</title>
        <authorList>
            <person name="Hauser L.J."/>
            <person name="Land M.L."/>
            <person name="Brown S.D."/>
            <person name="Larimer F."/>
            <person name="Keller K.L."/>
            <person name="Rapp-Giles B.J."/>
            <person name="Price M.N."/>
            <person name="Lin M."/>
            <person name="Bruce D.C."/>
            <person name="Detter J.C."/>
            <person name="Tapia R."/>
            <person name="Han C.S."/>
            <person name="Goodwin L.A."/>
            <person name="Cheng J.F."/>
            <person name="Pitluck S."/>
            <person name="Copeland A."/>
            <person name="Lucas S."/>
            <person name="Nolan M."/>
            <person name="Lapidus A.L."/>
            <person name="Palumbo A.V."/>
            <person name="Wall J.D."/>
        </authorList>
    </citation>
    <scope>NUCLEOTIDE SEQUENCE [LARGE SCALE GENOMIC DNA]</scope>
    <source>
        <strain evidence="3">ATCC BAA 1058 / DSM 17464 / G20</strain>
    </source>
</reference>
<gene>
    <name evidence="2" type="ordered locus">Dde_1982</name>
</gene>
<protein>
    <recommendedName>
        <fullName evidence="1">ABC-type transport auxiliary lipoprotein component domain-containing protein</fullName>
    </recommendedName>
</protein>
<dbReference type="HOGENOM" id="CLU_096001_2_2_7"/>
<dbReference type="KEGG" id="dde:Dde_1982"/>
<feature type="domain" description="ABC-type transport auxiliary lipoprotein component" evidence="1">
    <location>
        <begin position="36"/>
        <end position="191"/>
    </location>
</feature>
<dbReference type="STRING" id="207559.Dde_1982"/>
<evidence type="ECO:0000313" key="2">
    <source>
        <dbReference type="EMBL" id="ABB38779.2"/>
    </source>
</evidence>
<dbReference type="Gene3D" id="3.40.50.10610">
    <property type="entry name" value="ABC-type transport auxiliary lipoprotein component"/>
    <property type="match status" value="1"/>
</dbReference>
<sequence length="197" mass="21675">MRMSVCSGVLRALLCLLFAAGLLTGCAGKSAPTRFYLLSADDVLPAAVPQEARAVLWLEKVEIPPYLDRPNIVVRGDAGRIYLAEFDYWAEPLRDSISRMLARKLAGDTNRAVVTESYAAGEDRVKIVILRLDASTDGDVTMEAMWRLDSGGADTGEWHYFVNRLSAQQNNYSGYVQAHSRLLALLAEDIARNVPAI</sequence>
<evidence type="ECO:0000259" key="1">
    <source>
        <dbReference type="Pfam" id="PF03886"/>
    </source>
</evidence>
<dbReference type="SUPFAM" id="SSF159594">
    <property type="entry name" value="XCC0632-like"/>
    <property type="match status" value="1"/>
</dbReference>
<name>Q30ZW7_OLEA2</name>
<dbReference type="PROSITE" id="PS51257">
    <property type="entry name" value="PROKAR_LIPOPROTEIN"/>
    <property type="match status" value="1"/>
</dbReference>
<dbReference type="AlphaFoldDB" id="Q30ZW7"/>
<evidence type="ECO:0000313" key="3">
    <source>
        <dbReference type="Proteomes" id="UP000002710"/>
    </source>
</evidence>
<keyword evidence="3" id="KW-1185">Reference proteome</keyword>
<dbReference type="RefSeq" id="WP_011367889.1">
    <property type="nucleotide sequence ID" value="NC_007519.1"/>
</dbReference>
<dbReference type="Proteomes" id="UP000002710">
    <property type="component" value="Chromosome"/>
</dbReference>
<proteinExistence type="predicted"/>
<dbReference type="InterPro" id="IPR005586">
    <property type="entry name" value="ABC_trans_aux"/>
</dbReference>
<accession>Q30ZW7</accession>